<accession>A0A9P8H9M3</accession>
<proteinExistence type="predicted"/>
<sequence length="180" mass="19957">MLRQQLMNLSVQQSIPSVQQSIPSVQQSIPSVQQSIPSVKQSIPSLLQTNLDLQQKMQQSIPPLQQPNPSLQLALQRQRDMAETQQRRRAALTINQGRRAQNTTALHGHRLMATATPGRLAPLVSLSTGREIEGFPATFDDLAQINENDARRILAALEVATDGLSTAEIRDKIRSQVYYG</sequence>
<keyword evidence="2" id="KW-1185">Reference proteome</keyword>
<gene>
    <name evidence="1" type="ORF">TsFJ059_006157</name>
</gene>
<evidence type="ECO:0000313" key="2">
    <source>
        <dbReference type="Proteomes" id="UP000826573"/>
    </source>
</evidence>
<evidence type="ECO:0000313" key="1">
    <source>
        <dbReference type="EMBL" id="KAH0522288.1"/>
    </source>
</evidence>
<reference evidence="1 2" key="1">
    <citation type="submission" date="2021-08" db="EMBL/GenBank/DDBJ databases">
        <title>The highly contiguous genome resource for Trichoderma semiorbis FJ059, a fungal antagonistic to plant pathogens.</title>
        <authorList>
            <person name="Liu T."/>
        </authorList>
    </citation>
    <scope>NUCLEOTIDE SEQUENCE [LARGE SCALE GENOMIC DNA]</scope>
    <source>
        <strain evidence="1 2">FJ059</strain>
    </source>
</reference>
<protein>
    <submittedName>
        <fullName evidence="1">Uncharacterized protein</fullName>
    </submittedName>
</protein>
<dbReference type="EMBL" id="JAIMJC010000007">
    <property type="protein sequence ID" value="KAH0522288.1"/>
    <property type="molecule type" value="Genomic_DNA"/>
</dbReference>
<name>A0A9P8H9M3_9HYPO</name>
<dbReference type="AlphaFoldDB" id="A0A9P8H9M3"/>
<comment type="caution">
    <text evidence="1">The sequence shown here is derived from an EMBL/GenBank/DDBJ whole genome shotgun (WGS) entry which is preliminary data.</text>
</comment>
<organism evidence="1 2">
    <name type="scientific">Trichoderma semiorbis</name>
    <dbReference type="NCBI Taxonomy" id="1491008"/>
    <lineage>
        <taxon>Eukaryota</taxon>
        <taxon>Fungi</taxon>
        <taxon>Dikarya</taxon>
        <taxon>Ascomycota</taxon>
        <taxon>Pezizomycotina</taxon>
        <taxon>Sordariomycetes</taxon>
        <taxon>Hypocreomycetidae</taxon>
        <taxon>Hypocreales</taxon>
        <taxon>Hypocreaceae</taxon>
        <taxon>Trichoderma</taxon>
    </lineage>
</organism>
<dbReference type="Proteomes" id="UP000826573">
    <property type="component" value="Unassembled WGS sequence"/>
</dbReference>